<feature type="transmembrane region" description="Helical" evidence="1">
    <location>
        <begin position="43"/>
        <end position="64"/>
    </location>
</feature>
<evidence type="ECO:0000313" key="3">
    <source>
        <dbReference type="Proteomes" id="UP000231994"/>
    </source>
</evidence>
<dbReference type="AlphaFoldDB" id="A0ABC8CN09"/>
<keyword evidence="1" id="KW-0812">Transmembrane</keyword>
<feature type="transmembrane region" description="Helical" evidence="1">
    <location>
        <begin position="7"/>
        <end position="31"/>
    </location>
</feature>
<sequence>MAKKGNSILIVPAVVFVVSLVLSVAIISEMMPDAVLGDSFGEWIPMIVGSFVALAISSLSRFIIRRSRRGK</sequence>
<evidence type="ECO:0000313" key="2">
    <source>
        <dbReference type="EMBL" id="ATZ09439.1"/>
    </source>
</evidence>
<keyword evidence="1" id="KW-0472">Membrane</keyword>
<evidence type="ECO:0000256" key="1">
    <source>
        <dbReference type="SAM" id="Phobius"/>
    </source>
</evidence>
<dbReference type="Proteomes" id="UP000231994">
    <property type="component" value="Chromosome"/>
</dbReference>
<keyword evidence="1" id="KW-1133">Transmembrane helix</keyword>
<dbReference type="RefSeq" id="WP_049064010.1">
    <property type="nucleotide sequence ID" value="NZ_JASPJE010000026.1"/>
</dbReference>
<reference evidence="2 3" key="1">
    <citation type="submission" date="2017-11" db="EMBL/GenBank/DDBJ databases">
        <title>Whole genome sequencing of cultured pathogen.</title>
        <authorList>
            <person name="Hoffmann M."/>
            <person name="Sanchez M."/>
            <person name="Timme R."/>
            <person name="Nudel K."/>
            <person name="Bry L."/>
        </authorList>
    </citation>
    <scope>NUCLEOTIDE SEQUENCE [LARGE SCALE GENOMIC DNA]</scope>
    <source>
        <strain evidence="2 3">216</strain>
    </source>
</reference>
<gene>
    <name evidence="2" type="ORF">A9D01_12530</name>
</gene>
<name>A0ABC8CN09_CORST</name>
<protein>
    <submittedName>
        <fullName evidence="2">Uncharacterized protein</fullName>
    </submittedName>
</protein>
<accession>A0ABC8CN09</accession>
<organism evidence="2 3">
    <name type="scientific">Corynebacterium striatum</name>
    <dbReference type="NCBI Taxonomy" id="43770"/>
    <lineage>
        <taxon>Bacteria</taxon>
        <taxon>Bacillati</taxon>
        <taxon>Actinomycetota</taxon>
        <taxon>Actinomycetes</taxon>
        <taxon>Mycobacteriales</taxon>
        <taxon>Corynebacteriaceae</taxon>
        <taxon>Corynebacterium</taxon>
    </lineage>
</organism>
<proteinExistence type="predicted"/>
<dbReference type="EMBL" id="CP024932">
    <property type="protein sequence ID" value="ATZ09439.1"/>
    <property type="molecule type" value="Genomic_DNA"/>
</dbReference>